<comment type="similarity">
    <text evidence="1 6">Belongs to the class-A beta-lactamase family.</text>
</comment>
<dbReference type="RefSeq" id="WP_345669281.1">
    <property type="nucleotide sequence ID" value="NZ_BAABKC010000049.1"/>
</dbReference>
<feature type="domain" description="Beta-lactamase class A catalytic" evidence="8">
    <location>
        <begin position="85"/>
        <end position="300"/>
    </location>
</feature>
<evidence type="ECO:0000256" key="6">
    <source>
        <dbReference type="RuleBase" id="RU361140"/>
    </source>
</evidence>
<organism evidence="9 10">
    <name type="scientific">Streptomyces similanensis</name>
    <dbReference type="NCBI Taxonomy" id="1274988"/>
    <lineage>
        <taxon>Bacteria</taxon>
        <taxon>Bacillati</taxon>
        <taxon>Actinomycetota</taxon>
        <taxon>Actinomycetes</taxon>
        <taxon>Kitasatosporales</taxon>
        <taxon>Streptomycetaceae</taxon>
        <taxon>Streptomyces</taxon>
    </lineage>
</organism>
<evidence type="ECO:0000256" key="1">
    <source>
        <dbReference type="ARBA" id="ARBA00009009"/>
    </source>
</evidence>
<dbReference type="Pfam" id="PF13354">
    <property type="entry name" value="Beta-lactamase2"/>
    <property type="match status" value="1"/>
</dbReference>
<keyword evidence="10" id="KW-1185">Reference proteome</keyword>
<dbReference type="Proteomes" id="UP001500124">
    <property type="component" value="Unassembled WGS sequence"/>
</dbReference>
<keyword evidence="4 6" id="KW-0378">Hydrolase</keyword>
<feature type="compositionally biased region" description="Low complexity" evidence="7">
    <location>
        <begin position="56"/>
        <end position="67"/>
    </location>
</feature>
<dbReference type="InterPro" id="IPR023650">
    <property type="entry name" value="Beta-lactam_class-A_AS"/>
</dbReference>
<evidence type="ECO:0000256" key="3">
    <source>
        <dbReference type="ARBA" id="ARBA00018879"/>
    </source>
</evidence>
<dbReference type="InterPro" id="IPR000871">
    <property type="entry name" value="Beta-lactam_class-A"/>
</dbReference>
<name>A0ABP9KNB3_9ACTN</name>
<keyword evidence="5 6" id="KW-0046">Antibiotic resistance</keyword>
<dbReference type="PROSITE" id="PS00146">
    <property type="entry name" value="BETA_LACTAMASE_A"/>
    <property type="match status" value="1"/>
</dbReference>
<dbReference type="EC" id="3.5.2.6" evidence="2 6"/>
<evidence type="ECO:0000259" key="8">
    <source>
        <dbReference type="Pfam" id="PF13354"/>
    </source>
</evidence>
<feature type="region of interest" description="Disordered" evidence="7">
    <location>
        <begin position="1"/>
        <end position="26"/>
    </location>
</feature>
<dbReference type="PANTHER" id="PTHR35333">
    <property type="entry name" value="BETA-LACTAMASE"/>
    <property type="match status" value="1"/>
</dbReference>
<dbReference type="InterPro" id="IPR045155">
    <property type="entry name" value="Beta-lactam_cat"/>
</dbReference>
<comment type="caution">
    <text evidence="9">The sequence shown here is derived from an EMBL/GenBank/DDBJ whole genome shotgun (WGS) entry which is preliminary data.</text>
</comment>
<evidence type="ECO:0000256" key="2">
    <source>
        <dbReference type="ARBA" id="ARBA00012865"/>
    </source>
</evidence>
<sequence>MTIENHRRTPPTDEAPVPPPRTADRRTRRTVLAGGLAGVGAALIGCGADRPPPAASPSARTAASGTPRAETELTELERRFGGRLGVYAVDTGTGEEVRHRADERFLMCSTHKALTVAAVLRAHQDRPGLLNQVIHYRRSDLLDHAPVTSRHVGEGMTVAALCRAAVTRSDNTAANLLLRTVGGPAAVTRFVRTLGDPVTRLDRDEPHVNEADGVLDTTTPAHLGASVRALTLGDALEPRGRGQLLAWLDANTTGDRAIRAGCPKGWRIGDKTGSGNHAESNDIAVIRPPRHAPLVLAVFTAPDDPRSTTGQHTIAEAARIVTTALVPRT</sequence>
<proteinExistence type="inferred from homology"/>
<dbReference type="SUPFAM" id="SSF56601">
    <property type="entry name" value="beta-lactamase/transpeptidase-like"/>
    <property type="match status" value="1"/>
</dbReference>
<dbReference type="PRINTS" id="PR00118">
    <property type="entry name" value="BLACTAMASEA"/>
</dbReference>
<reference evidence="10" key="1">
    <citation type="journal article" date="2019" name="Int. J. Syst. Evol. Microbiol.">
        <title>The Global Catalogue of Microorganisms (GCM) 10K type strain sequencing project: providing services to taxonomists for standard genome sequencing and annotation.</title>
        <authorList>
            <consortium name="The Broad Institute Genomics Platform"/>
            <consortium name="The Broad Institute Genome Sequencing Center for Infectious Disease"/>
            <person name="Wu L."/>
            <person name="Ma J."/>
        </authorList>
    </citation>
    <scope>NUCLEOTIDE SEQUENCE [LARGE SCALE GENOMIC DNA]</scope>
    <source>
        <strain evidence="10">JCM 18410</strain>
    </source>
</reference>
<evidence type="ECO:0000313" key="9">
    <source>
        <dbReference type="EMBL" id="GAA5060012.1"/>
    </source>
</evidence>
<dbReference type="InterPro" id="IPR012338">
    <property type="entry name" value="Beta-lactam/transpept-like"/>
</dbReference>
<protein>
    <recommendedName>
        <fullName evidence="3 6">Beta-lactamase</fullName>
        <ecNumber evidence="2 6">3.5.2.6</ecNumber>
    </recommendedName>
</protein>
<feature type="region of interest" description="Disordered" evidence="7">
    <location>
        <begin position="48"/>
        <end position="75"/>
    </location>
</feature>
<gene>
    <name evidence="9" type="primary">blaMAB</name>
    <name evidence="9" type="ORF">GCM10023336_36370</name>
</gene>
<comment type="catalytic activity">
    <reaction evidence="6">
        <text>a beta-lactam + H2O = a substituted beta-amino acid</text>
        <dbReference type="Rhea" id="RHEA:20401"/>
        <dbReference type="ChEBI" id="CHEBI:15377"/>
        <dbReference type="ChEBI" id="CHEBI:35627"/>
        <dbReference type="ChEBI" id="CHEBI:140347"/>
        <dbReference type="EC" id="3.5.2.6"/>
    </reaction>
</comment>
<dbReference type="EMBL" id="BAABKC010000049">
    <property type="protein sequence ID" value="GAA5060012.1"/>
    <property type="molecule type" value="Genomic_DNA"/>
</dbReference>
<dbReference type="PANTHER" id="PTHR35333:SF3">
    <property type="entry name" value="BETA-LACTAMASE-TYPE TRANSPEPTIDASE FOLD CONTAINING PROTEIN"/>
    <property type="match status" value="1"/>
</dbReference>
<dbReference type="NCBIfam" id="NF033103">
    <property type="entry name" value="bla_class_A"/>
    <property type="match status" value="1"/>
</dbReference>
<feature type="compositionally biased region" description="Basic and acidic residues" evidence="7">
    <location>
        <begin position="1"/>
        <end position="11"/>
    </location>
</feature>
<dbReference type="Gene3D" id="3.40.710.10">
    <property type="entry name" value="DD-peptidase/beta-lactamase superfamily"/>
    <property type="match status" value="1"/>
</dbReference>
<accession>A0ABP9KNB3</accession>
<evidence type="ECO:0000256" key="7">
    <source>
        <dbReference type="SAM" id="MobiDB-lite"/>
    </source>
</evidence>
<evidence type="ECO:0000313" key="10">
    <source>
        <dbReference type="Proteomes" id="UP001500124"/>
    </source>
</evidence>
<dbReference type="InterPro" id="IPR006311">
    <property type="entry name" value="TAT_signal"/>
</dbReference>
<evidence type="ECO:0000256" key="4">
    <source>
        <dbReference type="ARBA" id="ARBA00022801"/>
    </source>
</evidence>
<dbReference type="PROSITE" id="PS51318">
    <property type="entry name" value="TAT"/>
    <property type="match status" value="1"/>
</dbReference>
<evidence type="ECO:0000256" key="5">
    <source>
        <dbReference type="ARBA" id="ARBA00023251"/>
    </source>
</evidence>